<evidence type="ECO:0000313" key="2">
    <source>
        <dbReference type="EMBL" id="EJK72605.1"/>
    </source>
</evidence>
<accession>K0T4K6</accession>
<reference evidence="2 3" key="1">
    <citation type="journal article" date="2012" name="Genome Biol.">
        <title>Genome and low-iron response of an oceanic diatom adapted to chronic iron limitation.</title>
        <authorList>
            <person name="Lommer M."/>
            <person name="Specht M."/>
            <person name="Roy A.S."/>
            <person name="Kraemer L."/>
            <person name="Andreson R."/>
            <person name="Gutowska M.A."/>
            <person name="Wolf J."/>
            <person name="Bergner S.V."/>
            <person name="Schilhabel M.B."/>
            <person name="Klostermeier U.C."/>
            <person name="Beiko R.G."/>
            <person name="Rosenstiel P."/>
            <person name="Hippler M."/>
            <person name="Laroche J."/>
        </authorList>
    </citation>
    <scope>NUCLEOTIDE SEQUENCE [LARGE SCALE GENOMIC DNA]</scope>
    <source>
        <strain evidence="2 3">CCMP1005</strain>
    </source>
</reference>
<evidence type="ECO:0000256" key="1">
    <source>
        <dbReference type="SAM" id="MobiDB-lite"/>
    </source>
</evidence>
<protein>
    <submittedName>
        <fullName evidence="2">Uncharacterized protein</fullName>
    </submittedName>
</protein>
<feature type="region of interest" description="Disordered" evidence="1">
    <location>
        <begin position="237"/>
        <end position="257"/>
    </location>
</feature>
<dbReference type="Proteomes" id="UP000266841">
    <property type="component" value="Unassembled WGS sequence"/>
</dbReference>
<dbReference type="AlphaFoldDB" id="K0T4K6"/>
<evidence type="ECO:0000313" key="3">
    <source>
        <dbReference type="Proteomes" id="UP000266841"/>
    </source>
</evidence>
<gene>
    <name evidence="2" type="ORF">THAOC_05846</name>
</gene>
<feature type="region of interest" description="Disordered" evidence="1">
    <location>
        <begin position="29"/>
        <end position="48"/>
    </location>
</feature>
<proteinExistence type="predicted"/>
<sequence length="293" mass="32606">MSSKMRVSRWQAAMRRQCDGHGCLHASQKHLHRPRGDRQNHEGQTRCNSPSTEFVCGRFTTGGVKRLEAEVGLFLKTAPNLSDPKKGYLKLLDKSTPAKPVPIVELTSQSMCLRLFVAVGLSSSQFVKLISPAPIIAISFVDIKVAQIIVRSLRENNRVEAGLIDETEAIFLHEPASRPDNGLTIPMHAGRVRRPSKAFLHVFRLHVAAKRADEIRREKYAPKPASGDYINAVSGTQNVEMGGRDAGPAQNYRTSTRQISTDESTLLGEELKLHCILKFYRHVLKTFVHLPPG</sequence>
<dbReference type="EMBL" id="AGNL01005589">
    <property type="protein sequence ID" value="EJK72605.1"/>
    <property type="molecule type" value="Genomic_DNA"/>
</dbReference>
<name>K0T4K6_THAOC</name>
<feature type="non-terminal residue" evidence="2">
    <location>
        <position position="293"/>
    </location>
</feature>
<feature type="compositionally biased region" description="Basic and acidic residues" evidence="1">
    <location>
        <begin position="34"/>
        <end position="44"/>
    </location>
</feature>
<organism evidence="2 3">
    <name type="scientific">Thalassiosira oceanica</name>
    <name type="common">Marine diatom</name>
    <dbReference type="NCBI Taxonomy" id="159749"/>
    <lineage>
        <taxon>Eukaryota</taxon>
        <taxon>Sar</taxon>
        <taxon>Stramenopiles</taxon>
        <taxon>Ochrophyta</taxon>
        <taxon>Bacillariophyta</taxon>
        <taxon>Coscinodiscophyceae</taxon>
        <taxon>Thalassiosirophycidae</taxon>
        <taxon>Thalassiosirales</taxon>
        <taxon>Thalassiosiraceae</taxon>
        <taxon>Thalassiosira</taxon>
    </lineage>
</organism>
<comment type="caution">
    <text evidence="2">The sequence shown here is derived from an EMBL/GenBank/DDBJ whole genome shotgun (WGS) entry which is preliminary data.</text>
</comment>
<keyword evidence="3" id="KW-1185">Reference proteome</keyword>